<dbReference type="FunFam" id="3.40.630.10:FF:000013">
    <property type="entry name" value="carboxypeptidase N catalytic chain"/>
    <property type="match status" value="1"/>
</dbReference>
<name>A0A673KMX9_9TELE</name>
<dbReference type="InterPro" id="IPR000834">
    <property type="entry name" value="Peptidase_M14"/>
</dbReference>
<dbReference type="SMART" id="SM00631">
    <property type="entry name" value="Zn_pept"/>
    <property type="match status" value="1"/>
</dbReference>
<keyword evidence="8" id="KW-0479">Metal-binding</keyword>
<dbReference type="AlphaFoldDB" id="A0A673KMX9"/>
<feature type="signal peptide" evidence="23">
    <location>
        <begin position="1"/>
        <end position="26"/>
    </location>
</feature>
<evidence type="ECO:0000256" key="22">
    <source>
        <dbReference type="PROSITE-ProRule" id="PRU01379"/>
    </source>
</evidence>
<dbReference type="Pfam" id="PF00246">
    <property type="entry name" value="Peptidase_M14"/>
    <property type="match status" value="1"/>
</dbReference>
<evidence type="ECO:0000256" key="18">
    <source>
        <dbReference type="ARBA" id="ARBA00024081"/>
    </source>
</evidence>
<dbReference type="Pfam" id="PF13620">
    <property type="entry name" value="CarboxypepD_reg"/>
    <property type="match status" value="1"/>
</dbReference>
<keyword evidence="9 23" id="KW-0732">Signal</keyword>
<evidence type="ECO:0000256" key="3">
    <source>
        <dbReference type="ARBA" id="ARBA00004613"/>
    </source>
</evidence>
<protein>
    <recommendedName>
        <fullName evidence="18">Carboxypeptidase E</fullName>
        <ecNumber evidence="17">3.4.17.10</ecNumber>
    </recommendedName>
    <alternativeName>
        <fullName evidence="19">Carboxypeptidase H</fullName>
    </alternativeName>
    <alternativeName>
        <fullName evidence="21">Enkephalin convertase</fullName>
    </alternativeName>
    <alternativeName>
        <fullName evidence="20">Prohormone-processing carboxypeptidase</fullName>
    </alternativeName>
</protein>
<dbReference type="InterPro" id="IPR057247">
    <property type="entry name" value="CARBOXYPEPT_ZN_2"/>
</dbReference>
<comment type="cofactor">
    <cofactor evidence="1">
        <name>Zn(2+)</name>
        <dbReference type="ChEBI" id="CHEBI:29105"/>
    </cofactor>
</comment>
<keyword evidence="13" id="KW-0472">Membrane</keyword>
<keyword evidence="7" id="KW-0645">Protease</keyword>
<comment type="similarity">
    <text evidence="4 22">Belongs to the peptidase M14 family.</text>
</comment>
<evidence type="ECO:0000256" key="8">
    <source>
        <dbReference type="ARBA" id="ARBA00022723"/>
    </source>
</evidence>
<evidence type="ECO:0000259" key="24">
    <source>
        <dbReference type="PROSITE" id="PS52035"/>
    </source>
</evidence>
<evidence type="ECO:0000256" key="10">
    <source>
        <dbReference type="ARBA" id="ARBA00022801"/>
    </source>
</evidence>
<dbReference type="GO" id="GO:0030658">
    <property type="term" value="C:transport vesicle membrane"/>
    <property type="evidence" value="ECO:0007669"/>
    <property type="project" value="UniProtKB-SubCell"/>
</dbReference>
<dbReference type="PRINTS" id="PR00765">
    <property type="entry name" value="CRBOXYPTASEA"/>
</dbReference>
<dbReference type="InterPro" id="IPR057246">
    <property type="entry name" value="CARBOXYPEPT_ZN_1"/>
</dbReference>
<dbReference type="GO" id="GO:0004181">
    <property type="term" value="F:metallocarboxypeptidase activity"/>
    <property type="evidence" value="ECO:0007669"/>
    <property type="project" value="UniProtKB-EC"/>
</dbReference>
<evidence type="ECO:0000256" key="6">
    <source>
        <dbReference type="ARBA" id="ARBA00022645"/>
    </source>
</evidence>
<dbReference type="PANTHER" id="PTHR11532">
    <property type="entry name" value="PROTEASE M14 CARBOXYPEPTIDASE"/>
    <property type="match status" value="1"/>
</dbReference>
<evidence type="ECO:0000256" key="12">
    <source>
        <dbReference type="ARBA" id="ARBA00023049"/>
    </source>
</evidence>
<organism evidence="25 26">
    <name type="scientific">Sinocyclocheilus rhinocerous</name>
    <dbReference type="NCBI Taxonomy" id="307959"/>
    <lineage>
        <taxon>Eukaryota</taxon>
        <taxon>Metazoa</taxon>
        <taxon>Chordata</taxon>
        <taxon>Craniata</taxon>
        <taxon>Vertebrata</taxon>
        <taxon>Euteleostomi</taxon>
        <taxon>Actinopterygii</taxon>
        <taxon>Neopterygii</taxon>
        <taxon>Teleostei</taxon>
        <taxon>Ostariophysi</taxon>
        <taxon>Cypriniformes</taxon>
        <taxon>Cyprinidae</taxon>
        <taxon>Cyprininae</taxon>
        <taxon>Sinocyclocheilus</taxon>
    </lineage>
</organism>
<dbReference type="GO" id="GO:0005615">
    <property type="term" value="C:extracellular space"/>
    <property type="evidence" value="ECO:0007669"/>
    <property type="project" value="TreeGrafter"/>
</dbReference>
<dbReference type="Gene3D" id="3.40.630.10">
    <property type="entry name" value="Zn peptidases"/>
    <property type="match status" value="1"/>
</dbReference>
<evidence type="ECO:0000256" key="19">
    <source>
        <dbReference type="ARBA" id="ARBA00031341"/>
    </source>
</evidence>
<dbReference type="SUPFAM" id="SSF53187">
    <property type="entry name" value="Zn-dependent exopeptidases"/>
    <property type="match status" value="1"/>
</dbReference>
<dbReference type="GO" id="GO:0023052">
    <property type="term" value="P:signaling"/>
    <property type="evidence" value="ECO:0007669"/>
    <property type="project" value="UniProtKB-ARBA"/>
</dbReference>
<evidence type="ECO:0000256" key="4">
    <source>
        <dbReference type="ARBA" id="ARBA00005988"/>
    </source>
</evidence>
<keyword evidence="15" id="KW-0968">Cytoplasmic vesicle</keyword>
<proteinExistence type="inferred from homology"/>
<evidence type="ECO:0000256" key="20">
    <source>
        <dbReference type="ARBA" id="ARBA00031745"/>
    </source>
</evidence>
<accession>A0A673KMX9</accession>
<keyword evidence="10" id="KW-0378">Hydrolase</keyword>
<evidence type="ECO:0000256" key="1">
    <source>
        <dbReference type="ARBA" id="ARBA00001947"/>
    </source>
</evidence>
<dbReference type="EC" id="3.4.17.10" evidence="17"/>
<evidence type="ECO:0000256" key="11">
    <source>
        <dbReference type="ARBA" id="ARBA00022833"/>
    </source>
</evidence>
<keyword evidence="11" id="KW-0862">Zinc</keyword>
<keyword evidence="6" id="KW-0121">Carboxypeptidase</keyword>
<dbReference type="GO" id="GO:0006518">
    <property type="term" value="P:peptide metabolic process"/>
    <property type="evidence" value="ECO:0007669"/>
    <property type="project" value="TreeGrafter"/>
</dbReference>
<evidence type="ECO:0000256" key="21">
    <source>
        <dbReference type="ARBA" id="ARBA00032488"/>
    </source>
</evidence>
<evidence type="ECO:0000256" key="23">
    <source>
        <dbReference type="SAM" id="SignalP"/>
    </source>
</evidence>
<keyword evidence="5" id="KW-0964">Secreted</keyword>
<dbReference type="FunFam" id="2.60.40.1120:FF:000004">
    <property type="entry name" value="Carboxypeptidase E"/>
    <property type="match status" value="1"/>
</dbReference>
<reference evidence="25" key="1">
    <citation type="submission" date="2025-08" db="UniProtKB">
        <authorList>
            <consortium name="Ensembl"/>
        </authorList>
    </citation>
    <scope>IDENTIFICATION</scope>
</reference>
<gene>
    <name evidence="25" type="primary">LOC107750458</name>
</gene>
<dbReference type="GO" id="GO:0016485">
    <property type="term" value="P:protein processing"/>
    <property type="evidence" value="ECO:0007669"/>
    <property type="project" value="TreeGrafter"/>
</dbReference>
<evidence type="ECO:0000256" key="14">
    <source>
        <dbReference type="ARBA" id="ARBA00023180"/>
    </source>
</evidence>
<evidence type="ECO:0000256" key="16">
    <source>
        <dbReference type="ARBA" id="ARBA00023961"/>
    </source>
</evidence>
<dbReference type="PANTHER" id="PTHR11532:SF92">
    <property type="entry name" value="CARBOXYPEPTIDASE E"/>
    <property type="match status" value="1"/>
</dbReference>
<evidence type="ECO:0000256" key="17">
    <source>
        <dbReference type="ARBA" id="ARBA00024064"/>
    </source>
</evidence>
<evidence type="ECO:0000313" key="26">
    <source>
        <dbReference type="Proteomes" id="UP000472270"/>
    </source>
</evidence>
<dbReference type="PROSITE" id="PS52035">
    <property type="entry name" value="PEPTIDASE_M14"/>
    <property type="match status" value="1"/>
</dbReference>
<dbReference type="Proteomes" id="UP000472270">
    <property type="component" value="Unassembled WGS sequence"/>
</dbReference>
<dbReference type="Ensembl" id="ENSSRHT00000068927.1">
    <property type="protein sequence ID" value="ENSSRHP00000067097.1"/>
    <property type="gene ID" value="ENSSRHG00000033315.1"/>
</dbReference>
<dbReference type="GO" id="GO:0008104">
    <property type="term" value="P:intracellular protein localization"/>
    <property type="evidence" value="ECO:0007669"/>
    <property type="project" value="UniProtKB-ARBA"/>
</dbReference>
<evidence type="ECO:0000256" key="7">
    <source>
        <dbReference type="ARBA" id="ARBA00022670"/>
    </source>
</evidence>
<reference evidence="25" key="2">
    <citation type="submission" date="2025-09" db="UniProtKB">
        <authorList>
            <consortium name="Ensembl"/>
        </authorList>
    </citation>
    <scope>IDENTIFICATION</scope>
</reference>
<dbReference type="CDD" id="cd11308">
    <property type="entry name" value="Peptidase_M14NE-CP-C_like"/>
    <property type="match status" value="1"/>
</dbReference>
<dbReference type="GO" id="GO:0007154">
    <property type="term" value="P:cell communication"/>
    <property type="evidence" value="ECO:0007669"/>
    <property type="project" value="UniProtKB-ARBA"/>
</dbReference>
<dbReference type="InterPro" id="IPR050753">
    <property type="entry name" value="Peptidase_M14_domain"/>
</dbReference>
<keyword evidence="14" id="KW-0325">Glycoprotein</keyword>
<dbReference type="PROSITE" id="PS00133">
    <property type="entry name" value="CARBOXYPEPT_ZN_2"/>
    <property type="match status" value="1"/>
</dbReference>
<evidence type="ECO:0000256" key="13">
    <source>
        <dbReference type="ARBA" id="ARBA00023136"/>
    </source>
</evidence>
<feature type="chain" id="PRO_5025641267" description="Carboxypeptidase E" evidence="23">
    <location>
        <begin position="27"/>
        <end position="456"/>
    </location>
</feature>
<evidence type="ECO:0000256" key="2">
    <source>
        <dbReference type="ARBA" id="ARBA00004268"/>
    </source>
</evidence>
<feature type="active site" description="Proton donor/acceptor" evidence="22">
    <location>
        <position position="322"/>
    </location>
</feature>
<dbReference type="SUPFAM" id="SSF49464">
    <property type="entry name" value="Carboxypeptidase regulatory domain-like"/>
    <property type="match status" value="1"/>
</dbReference>
<keyword evidence="26" id="KW-1185">Reference proteome</keyword>
<dbReference type="GO" id="GO:0008270">
    <property type="term" value="F:zinc ion binding"/>
    <property type="evidence" value="ECO:0007669"/>
    <property type="project" value="InterPro"/>
</dbReference>
<feature type="domain" description="Peptidase M14" evidence="24">
    <location>
        <begin position="35"/>
        <end position="352"/>
    </location>
</feature>
<evidence type="ECO:0000256" key="5">
    <source>
        <dbReference type="ARBA" id="ARBA00022525"/>
    </source>
</evidence>
<evidence type="ECO:0000313" key="25">
    <source>
        <dbReference type="Ensembl" id="ENSSRHP00000067097.1"/>
    </source>
</evidence>
<keyword evidence="12" id="KW-0482">Metalloprotease</keyword>
<dbReference type="PROSITE" id="PS00132">
    <property type="entry name" value="CARBOXYPEPT_ZN_1"/>
    <property type="match status" value="1"/>
</dbReference>
<evidence type="ECO:0000256" key="15">
    <source>
        <dbReference type="ARBA" id="ARBA00023329"/>
    </source>
</evidence>
<evidence type="ECO:0000256" key="9">
    <source>
        <dbReference type="ARBA" id="ARBA00022729"/>
    </source>
</evidence>
<comment type="subcellular location">
    <subcellularLocation>
        <location evidence="2">Cytoplasmic vesicle</location>
        <location evidence="2">Secretory vesicle membrane</location>
        <topology evidence="2">Peripheral membrane protein</topology>
    </subcellularLocation>
    <subcellularLocation>
        <location evidence="3">Secreted</location>
    </subcellularLocation>
</comment>
<comment type="catalytic activity">
    <reaction evidence="16">
        <text>Release of C-terminal arginine or lysine residues from polypeptides.</text>
        <dbReference type="EC" id="3.4.17.10"/>
    </reaction>
</comment>
<sequence length="456" mass="51357">MKTGVMTAAVFCGALLMLALASGGDAAEEGGISFEYHRYEEMRKALVSVWLQCPSITRIYTVGESYEGRELLVLEMSDNPGIHEPGEPEFKYIGNMHGNEAVGRELLIYLAQYLCNEYQEGNDTIIDLIHSTRIHIMPSMNPDGFEKAASQYIHVWNKLKFLKGIDLNRNFPDLDRIVYMNEKEGGSNNHLLKNMKKAVDENTKLAPETKAVIHWIMDIPFVLSANLHGGDVVANYPYDETRSGSTHEYSASPDDLVFKTLAKAYSSYNPVMSDPNRPACRKNDDDSSFKEGITNGGAWYSVPGGMQDFNYLSSNCFEITLELSCDKFPPEDALKQYWDQNRNSLVNYIEQVHRGVAGFVRDLQGNPISNTSISVEGIDHDITTAKDGDYWRLLGPGNYKVSASAPGYLTVVKKVAVSHSPATRLDFELESLEERKEEEKEELMDWWKMMSETLNF</sequence>
<dbReference type="Gene3D" id="2.60.40.1120">
    <property type="entry name" value="Carboxypeptidase-like, regulatory domain"/>
    <property type="match status" value="1"/>
</dbReference>
<dbReference type="InterPro" id="IPR008969">
    <property type="entry name" value="CarboxyPept-like_regulatory"/>
</dbReference>